<name>A0ABW2TQR1_9PSEU</name>
<organism evidence="1 2">
    <name type="scientific">Actinokineospora soli</name>
    <dbReference type="NCBI Taxonomy" id="1048753"/>
    <lineage>
        <taxon>Bacteria</taxon>
        <taxon>Bacillati</taxon>
        <taxon>Actinomycetota</taxon>
        <taxon>Actinomycetes</taxon>
        <taxon>Pseudonocardiales</taxon>
        <taxon>Pseudonocardiaceae</taxon>
        <taxon>Actinokineospora</taxon>
    </lineage>
</organism>
<dbReference type="EMBL" id="JBHTEY010000004">
    <property type="protein sequence ID" value="MFC7615141.1"/>
    <property type="molecule type" value="Genomic_DNA"/>
</dbReference>
<reference evidence="2" key="1">
    <citation type="journal article" date="2019" name="Int. J. Syst. Evol. Microbiol.">
        <title>The Global Catalogue of Microorganisms (GCM) 10K type strain sequencing project: providing services to taxonomists for standard genome sequencing and annotation.</title>
        <authorList>
            <consortium name="The Broad Institute Genomics Platform"/>
            <consortium name="The Broad Institute Genome Sequencing Center for Infectious Disease"/>
            <person name="Wu L."/>
            <person name="Ma J."/>
        </authorList>
    </citation>
    <scope>NUCLEOTIDE SEQUENCE [LARGE SCALE GENOMIC DNA]</scope>
    <source>
        <strain evidence="2">JCM 17695</strain>
    </source>
</reference>
<evidence type="ECO:0000313" key="1">
    <source>
        <dbReference type="EMBL" id="MFC7615141.1"/>
    </source>
</evidence>
<sequence length="90" mass="9876">MRLTTRLLIPPNSLAVDATALCQAIRAQATPTDRLQTLRVRAGSDAVHVIACTIAESQEQADRIVTALCLRTVENTPSLRDWHIVEKDGK</sequence>
<dbReference type="Proteomes" id="UP001596512">
    <property type="component" value="Unassembled WGS sequence"/>
</dbReference>
<proteinExistence type="predicted"/>
<protein>
    <recommendedName>
        <fullName evidence="3">BON domain-containing protein</fullName>
    </recommendedName>
</protein>
<keyword evidence="2" id="KW-1185">Reference proteome</keyword>
<accession>A0ABW2TQR1</accession>
<comment type="caution">
    <text evidence="1">The sequence shown here is derived from an EMBL/GenBank/DDBJ whole genome shotgun (WGS) entry which is preliminary data.</text>
</comment>
<evidence type="ECO:0000313" key="2">
    <source>
        <dbReference type="Proteomes" id="UP001596512"/>
    </source>
</evidence>
<evidence type="ECO:0008006" key="3">
    <source>
        <dbReference type="Google" id="ProtNLM"/>
    </source>
</evidence>
<gene>
    <name evidence="1" type="ORF">ACFQV2_18130</name>
</gene>